<accession>A0A2H0KNX4</accession>
<evidence type="ECO:0000313" key="10">
    <source>
        <dbReference type="Proteomes" id="UP000229570"/>
    </source>
</evidence>
<proteinExistence type="predicted"/>
<evidence type="ECO:0000313" key="9">
    <source>
        <dbReference type="EMBL" id="PIQ72965.1"/>
    </source>
</evidence>
<evidence type="ECO:0000256" key="7">
    <source>
        <dbReference type="ARBA" id="ARBA00023136"/>
    </source>
</evidence>
<feature type="transmembrane region" description="Helical" evidence="8">
    <location>
        <begin position="163"/>
        <end position="196"/>
    </location>
</feature>
<comment type="subcellular location">
    <subcellularLocation>
        <location evidence="1">Cell membrane</location>
        <topology evidence="1">Multi-pass membrane protein</topology>
    </subcellularLocation>
</comment>
<evidence type="ECO:0000256" key="6">
    <source>
        <dbReference type="ARBA" id="ARBA00022989"/>
    </source>
</evidence>
<dbReference type="GO" id="GO:0005886">
    <property type="term" value="C:plasma membrane"/>
    <property type="evidence" value="ECO:0007669"/>
    <property type="project" value="UniProtKB-SubCell"/>
</dbReference>
<feature type="transmembrane region" description="Helical" evidence="8">
    <location>
        <begin position="121"/>
        <end position="151"/>
    </location>
</feature>
<feature type="transmembrane region" description="Helical" evidence="8">
    <location>
        <begin position="89"/>
        <end position="109"/>
    </location>
</feature>
<keyword evidence="3" id="KW-0328">Glycosyltransferase</keyword>
<dbReference type="InterPro" id="IPR050297">
    <property type="entry name" value="LipidA_mod_glycosyltrf_83"/>
</dbReference>
<reference evidence="9 10" key="1">
    <citation type="submission" date="2017-09" db="EMBL/GenBank/DDBJ databases">
        <title>Depth-based differentiation of microbial function through sediment-hosted aquifers and enrichment of novel symbionts in the deep terrestrial subsurface.</title>
        <authorList>
            <person name="Probst A.J."/>
            <person name="Ladd B."/>
            <person name="Jarett J.K."/>
            <person name="Geller-Mcgrath D.E."/>
            <person name="Sieber C.M."/>
            <person name="Emerson J.B."/>
            <person name="Anantharaman K."/>
            <person name="Thomas B.C."/>
            <person name="Malmstrom R."/>
            <person name="Stieglmeier M."/>
            <person name="Klingl A."/>
            <person name="Woyke T."/>
            <person name="Ryan C.M."/>
            <person name="Banfield J.F."/>
        </authorList>
    </citation>
    <scope>NUCLEOTIDE SEQUENCE [LARGE SCALE GENOMIC DNA]</scope>
    <source>
        <strain evidence="9">CG11_big_fil_rev_8_21_14_0_20_35_14</strain>
    </source>
</reference>
<keyword evidence="6 8" id="KW-1133">Transmembrane helix</keyword>
<feature type="transmembrane region" description="Helical" evidence="8">
    <location>
        <begin position="350"/>
        <end position="370"/>
    </location>
</feature>
<evidence type="ECO:0000256" key="2">
    <source>
        <dbReference type="ARBA" id="ARBA00022475"/>
    </source>
</evidence>
<evidence type="ECO:0000256" key="1">
    <source>
        <dbReference type="ARBA" id="ARBA00004651"/>
    </source>
</evidence>
<evidence type="ECO:0000256" key="3">
    <source>
        <dbReference type="ARBA" id="ARBA00022676"/>
    </source>
</evidence>
<feature type="transmembrane region" description="Helical" evidence="8">
    <location>
        <begin position="327"/>
        <end position="343"/>
    </location>
</feature>
<evidence type="ECO:0008006" key="11">
    <source>
        <dbReference type="Google" id="ProtNLM"/>
    </source>
</evidence>
<keyword evidence="5 8" id="KW-0812">Transmembrane</keyword>
<feature type="transmembrane region" description="Helical" evidence="8">
    <location>
        <begin position="208"/>
        <end position="224"/>
    </location>
</feature>
<keyword evidence="7 8" id="KW-0472">Membrane</keyword>
<sequence>MTSFFKKYKWIIVLAIFFNVFLSSWYVLNRDLVFHTDIARDFLVLEDIVKTHKPTLLGPRSGGIPGVFHGPLWFYVNLPIFILGKGNPVIVGCFWVFLSVISIYLTYLLGKKIFNEEVGLLASFLLSVFSISYIKALINPFGAVLLFPAFFYLLVTYLKSARFFYLICLLFILGLIIQFQIAFGLPILILLTIYLIPFFIKKKKITHIFAYFILLIPLSTYFLFELRHDFLQTRSIISYITTKQNVGSLNLLNIVIQRARGLLFDGINMIPQNFLLNLPITILFGILIYNLKDKKFKHRNTYFLYFFFYFGFWIIALFFKGNIWNHHYLPFLPLTLIIFSSLFNLINKKIFIIVFLYIFIINFIFGIQSIKSAGTGWKFYADLAKKIYQDAKGNDFGYYVYSSDLLGYSEKYSIHYIQKMFKQTISHPYKKEQLTYLIIAPPPEDKKYLNGDWWKINQVKINRNPDKVFRYSNGMIVEKYLLSQKEMQIPSDPNLVQDLTFR</sequence>
<dbReference type="EMBL" id="PCVL01000003">
    <property type="protein sequence ID" value="PIQ72965.1"/>
    <property type="molecule type" value="Genomic_DNA"/>
</dbReference>
<dbReference type="PANTHER" id="PTHR33908:SF11">
    <property type="entry name" value="MEMBRANE PROTEIN"/>
    <property type="match status" value="1"/>
</dbReference>
<dbReference type="AlphaFoldDB" id="A0A2H0KNX4"/>
<name>A0A2H0KNX4_9BACT</name>
<feature type="transmembrane region" description="Helical" evidence="8">
    <location>
        <begin position="274"/>
        <end position="291"/>
    </location>
</feature>
<keyword evidence="2" id="KW-1003">Cell membrane</keyword>
<dbReference type="GO" id="GO:0009103">
    <property type="term" value="P:lipopolysaccharide biosynthetic process"/>
    <property type="evidence" value="ECO:0007669"/>
    <property type="project" value="UniProtKB-ARBA"/>
</dbReference>
<comment type="caution">
    <text evidence="9">The sequence shown here is derived from an EMBL/GenBank/DDBJ whole genome shotgun (WGS) entry which is preliminary data.</text>
</comment>
<evidence type="ECO:0000256" key="5">
    <source>
        <dbReference type="ARBA" id="ARBA00022692"/>
    </source>
</evidence>
<evidence type="ECO:0000256" key="4">
    <source>
        <dbReference type="ARBA" id="ARBA00022679"/>
    </source>
</evidence>
<dbReference type="Proteomes" id="UP000229570">
    <property type="component" value="Unassembled WGS sequence"/>
</dbReference>
<feature type="transmembrane region" description="Helical" evidence="8">
    <location>
        <begin position="303"/>
        <end position="321"/>
    </location>
</feature>
<keyword evidence="4" id="KW-0808">Transferase</keyword>
<dbReference type="GO" id="GO:0016763">
    <property type="term" value="F:pentosyltransferase activity"/>
    <property type="evidence" value="ECO:0007669"/>
    <property type="project" value="TreeGrafter"/>
</dbReference>
<protein>
    <recommendedName>
        <fullName evidence="11">Glycosyltransferase RgtA/B/C/D-like domain-containing protein</fullName>
    </recommendedName>
</protein>
<evidence type="ECO:0000256" key="8">
    <source>
        <dbReference type="SAM" id="Phobius"/>
    </source>
</evidence>
<feature type="transmembrane region" description="Helical" evidence="8">
    <location>
        <begin position="7"/>
        <end position="28"/>
    </location>
</feature>
<gene>
    <name evidence="9" type="ORF">COV86_00420</name>
</gene>
<dbReference type="PANTHER" id="PTHR33908">
    <property type="entry name" value="MANNOSYLTRANSFERASE YKCB-RELATED"/>
    <property type="match status" value="1"/>
</dbReference>
<organism evidence="9 10">
    <name type="scientific">Candidatus Roizmanbacteria bacterium CG11_big_fil_rev_8_21_14_0_20_35_14</name>
    <dbReference type="NCBI Taxonomy" id="1974855"/>
    <lineage>
        <taxon>Bacteria</taxon>
        <taxon>Candidatus Roizmaniibacteriota</taxon>
    </lineage>
</organism>